<keyword evidence="1" id="KW-1133">Transmembrane helix</keyword>
<organism evidence="2 3">
    <name type="scientific">Methanococcoides burtonii (strain DSM 6242 / NBRC 107633 / OCM 468 / ACE-M)</name>
    <dbReference type="NCBI Taxonomy" id="259564"/>
    <lineage>
        <taxon>Archaea</taxon>
        <taxon>Methanobacteriati</taxon>
        <taxon>Methanobacteriota</taxon>
        <taxon>Stenosarchaea group</taxon>
        <taxon>Methanomicrobia</taxon>
        <taxon>Methanosarcinales</taxon>
        <taxon>Methanosarcinaceae</taxon>
        <taxon>Methanococcoides</taxon>
    </lineage>
</organism>
<name>Q12YG5_METBU</name>
<reference evidence="3" key="1">
    <citation type="journal article" date="2009" name="ISME J.">
        <title>The genome sequence of the psychrophilic archaeon, Methanococcoides burtonii: the role of genome evolution in cold adaptation.</title>
        <authorList>
            <person name="Allen M.A."/>
            <person name="Lauro F.M."/>
            <person name="Williams T.J."/>
            <person name="Burg D."/>
            <person name="Siddiqui K.S."/>
            <person name="De Francisci D."/>
            <person name="Chong K.W."/>
            <person name="Pilak O."/>
            <person name="Chew H.H."/>
            <person name="De Maere M.Z."/>
            <person name="Ting L."/>
            <person name="Katrib M."/>
            <person name="Ng C."/>
            <person name="Sowers K.R."/>
            <person name="Galperin M.Y."/>
            <person name="Anderson I.J."/>
            <person name="Ivanova N."/>
            <person name="Dalin E."/>
            <person name="Martinez M."/>
            <person name="Lapidus A."/>
            <person name="Hauser L."/>
            <person name="Land M."/>
            <person name="Thomas T."/>
            <person name="Cavicchioli R."/>
        </authorList>
    </citation>
    <scope>NUCLEOTIDE SEQUENCE [LARGE SCALE GENOMIC DNA]</scope>
    <source>
        <strain evidence="3">DSM 6242 / NBRC 107633 / OCM 468 / ACE-M</strain>
    </source>
</reference>
<dbReference type="RefSeq" id="WP_011498673.1">
    <property type="nucleotide sequence ID" value="NC_007955.1"/>
</dbReference>
<gene>
    <name evidence="2" type="ordered locus">Mbur_0533</name>
</gene>
<keyword evidence="3" id="KW-1185">Reference proteome</keyword>
<feature type="transmembrane region" description="Helical" evidence="1">
    <location>
        <begin position="12"/>
        <end position="31"/>
    </location>
</feature>
<evidence type="ECO:0000256" key="1">
    <source>
        <dbReference type="SAM" id="Phobius"/>
    </source>
</evidence>
<evidence type="ECO:0000313" key="3">
    <source>
        <dbReference type="Proteomes" id="UP000001979"/>
    </source>
</evidence>
<dbReference type="GeneID" id="3998242"/>
<protein>
    <submittedName>
        <fullName evidence="2">Uncharacterized protein</fullName>
    </submittedName>
</protein>
<proteinExistence type="predicted"/>
<accession>Q12YG5</accession>
<dbReference type="EMBL" id="CP000300">
    <property type="protein sequence ID" value="ABE51511.1"/>
    <property type="molecule type" value="Genomic_DNA"/>
</dbReference>
<dbReference type="OrthoDB" id="107538at2157"/>
<sequence>MFEHIKNKKLLILLFVAFLVFGSIFIFSSFYRIGPGLPPAEGMPEWYLIDSNTYDSLFPFISINTASESHSDSLVLIVWYFERELLFQEAKKTLHDYLIINGKTENMQLDFTKELDTTVNATKYEGKKTAGYFVVYENPFLETRDDFFIVYHGTTETHNFSDHERDLMKLISQSYYSNSGKVTSLN</sequence>
<evidence type="ECO:0000313" key="2">
    <source>
        <dbReference type="EMBL" id="ABE51511.1"/>
    </source>
</evidence>
<dbReference type="HOGENOM" id="CLU_1207620_0_0_2"/>
<dbReference type="Proteomes" id="UP000001979">
    <property type="component" value="Chromosome"/>
</dbReference>
<dbReference type="KEGG" id="mbu:Mbur_0533"/>
<keyword evidence="1" id="KW-0472">Membrane</keyword>
<keyword evidence="1" id="KW-0812">Transmembrane</keyword>
<dbReference type="AlphaFoldDB" id="Q12YG5"/>